<protein>
    <recommendedName>
        <fullName evidence="3">Copper chaperone PCu(A)C</fullName>
    </recommendedName>
</protein>
<dbReference type="AlphaFoldDB" id="A0A1Y5TB84"/>
<evidence type="ECO:0008006" key="3">
    <source>
        <dbReference type="Google" id="ProtNLM"/>
    </source>
</evidence>
<dbReference type="EMBL" id="FWFV01000009">
    <property type="protein sequence ID" value="SLN59823.1"/>
    <property type="molecule type" value="Genomic_DNA"/>
</dbReference>
<sequence length="157" mass="16906">MRPDLFVVLALIASPLAAQHDDHDHLAEGDGIRVLHAWTNAGESDEMRVYLEIENDRDAPVFLTGAETEIGGTGQVVGAAMKADGDPTPLPGIEIAAGRDMTLSPETVYVQIDGVEPRNEGDEVALHLLFRDSPEVEIHVETLSPDARTHPHAGHAH</sequence>
<gene>
    <name evidence="1" type="ORF">PAM7066_02943</name>
</gene>
<dbReference type="InterPro" id="IPR007410">
    <property type="entry name" value="LpqE-like"/>
</dbReference>
<dbReference type="OrthoDB" id="9796962at2"/>
<evidence type="ECO:0000313" key="2">
    <source>
        <dbReference type="Proteomes" id="UP000193870"/>
    </source>
</evidence>
<proteinExistence type="predicted"/>
<dbReference type="STRING" id="315423.SAMN04488020_110135"/>
<dbReference type="InterPro" id="IPR036182">
    <property type="entry name" value="PCuAC_sf"/>
</dbReference>
<dbReference type="Gene3D" id="2.60.40.1890">
    <property type="entry name" value="PCu(A)C copper chaperone"/>
    <property type="match status" value="1"/>
</dbReference>
<evidence type="ECO:0000313" key="1">
    <source>
        <dbReference type="EMBL" id="SLN59823.1"/>
    </source>
</evidence>
<organism evidence="1 2">
    <name type="scientific">Palleronia marisminoris</name>
    <dbReference type="NCBI Taxonomy" id="315423"/>
    <lineage>
        <taxon>Bacteria</taxon>
        <taxon>Pseudomonadati</taxon>
        <taxon>Pseudomonadota</taxon>
        <taxon>Alphaproteobacteria</taxon>
        <taxon>Rhodobacterales</taxon>
        <taxon>Roseobacteraceae</taxon>
        <taxon>Palleronia</taxon>
    </lineage>
</organism>
<reference evidence="1 2" key="1">
    <citation type="submission" date="2017-03" db="EMBL/GenBank/DDBJ databases">
        <authorList>
            <person name="Afonso C.L."/>
            <person name="Miller P.J."/>
            <person name="Scott M.A."/>
            <person name="Spackman E."/>
            <person name="Goraichik I."/>
            <person name="Dimitrov K.M."/>
            <person name="Suarez D.L."/>
            <person name="Swayne D.E."/>
        </authorList>
    </citation>
    <scope>NUCLEOTIDE SEQUENCE [LARGE SCALE GENOMIC DNA]</scope>
    <source>
        <strain evidence="1 2">CECT 7066</strain>
    </source>
</reference>
<accession>A0A1Y5TB84</accession>
<keyword evidence="2" id="KW-1185">Reference proteome</keyword>
<dbReference type="RefSeq" id="WP_085854943.1">
    <property type="nucleotide sequence ID" value="NZ_FOPF01000010.1"/>
</dbReference>
<name>A0A1Y5TB84_9RHOB</name>
<dbReference type="Proteomes" id="UP000193870">
    <property type="component" value="Unassembled WGS sequence"/>
</dbReference>
<dbReference type="Pfam" id="PF04314">
    <property type="entry name" value="PCuAC"/>
    <property type="match status" value="1"/>
</dbReference>
<dbReference type="SUPFAM" id="SSF110087">
    <property type="entry name" value="DR1885-like metal-binding protein"/>
    <property type="match status" value="1"/>
</dbReference>